<dbReference type="PANTHER" id="PTHR44196:SF1">
    <property type="entry name" value="DEHYDROGENASE_REDUCTASE SDR FAMILY MEMBER 7B"/>
    <property type="match status" value="1"/>
</dbReference>
<dbReference type="NCBIfam" id="NF005495">
    <property type="entry name" value="PRK07109.1"/>
    <property type="match status" value="1"/>
</dbReference>
<protein>
    <submittedName>
        <fullName evidence="6">SDR family NAD(P)-dependent oxidoreductase</fullName>
    </submittedName>
</protein>
<dbReference type="EMBL" id="VOSK01000206">
    <property type="protein sequence ID" value="MPR29182.1"/>
    <property type="molecule type" value="Genomic_DNA"/>
</dbReference>
<dbReference type="InterPro" id="IPR002347">
    <property type="entry name" value="SDR_fam"/>
</dbReference>
<feature type="region of interest" description="Disordered" evidence="4">
    <location>
        <begin position="271"/>
        <end position="314"/>
    </location>
</feature>
<dbReference type="AlphaFoldDB" id="A0A5N7MQ81"/>
<dbReference type="GO" id="GO:0016020">
    <property type="term" value="C:membrane"/>
    <property type="evidence" value="ECO:0007669"/>
    <property type="project" value="TreeGrafter"/>
</dbReference>
<dbReference type="PRINTS" id="PR00081">
    <property type="entry name" value="GDHRDH"/>
</dbReference>
<evidence type="ECO:0000256" key="4">
    <source>
        <dbReference type="SAM" id="MobiDB-lite"/>
    </source>
</evidence>
<evidence type="ECO:0000313" key="7">
    <source>
        <dbReference type="Proteomes" id="UP000403266"/>
    </source>
</evidence>
<dbReference type="InterPro" id="IPR036291">
    <property type="entry name" value="NAD(P)-bd_dom_sf"/>
</dbReference>
<accession>A0A5N7MQ81</accession>
<keyword evidence="7" id="KW-1185">Reference proteome</keyword>
<dbReference type="Proteomes" id="UP000403266">
    <property type="component" value="Unassembled WGS sequence"/>
</dbReference>
<comment type="similarity">
    <text evidence="1 3">Belongs to the short-chain dehydrogenases/reductases (SDR) family.</text>
</comment>
<dbReference type="SMART" id="SM00822">
    <property type="entry name" value="PKS_KR"/>
    <property type="match status" value="1"/>
</dbReference>
<gene>
    <name evidence="6" type="ORF">FS320_29795</name>
</gene>
<dbReference type="PRINTS" id="PR00080">
    <property type="entry name" value="SDRFAMILY"/>
</dbReference>
<feature type="compositionally biased region" description="Polar residues" evidence="4">
    <location>
        <begin position="279"/>
        <end position="292"/>
    </location>
</feature>
<evidence type="ECO:0000313" key="6">
    <source>
        <dbReference type="EMBL" id="MPR29182.1"/>
    </source>
</evidence>
<dbReference type="Gene3D" id="3.40.50.720">
    <property type="entry name" value="NAD(P)-binding Rossmann-like Domain"/>
    <property type="match status" value="1"/>
</dbReference>
<dbReference type="OrthoDB" id="450111at2"/>
<feature type="domain" description="Ketoreductase" evidence="5">
    <location>
        <begin position="11"/>
        <end position="196"/>
    </location>
</feature>
<organism evidence="6 7">
    <name type="scientific">Microvirga tunisiensis</name>
    <dbReference type="NCBI Taxonomy" id="2108360"/>
    <lineage>
        <taxon>Bacteria</taxon>
        <taxon>Pseudomonadati</taxon>
        <taxon>Pseudomonadota</taxon>
        <taxon>Alphaproteobacteria</taxon>
        <taxon>Hyphomicrobiales</taxon>
        <taxon>Methylobacteriaceae</taxon>
        <taxon>Microvirga</taxon>
    </lineage>
</organism>
<comment type="caution">
    <text evidence="6">The sequence shown here is derived from an EMBL/GenBank/DDBJ whole genome shotgun (WGS) entry which is preliminary data.</text>
</comment>
<evidence type="ECO:0000256" key="2">
    <source>
        <dbReference type="ARBA" id="ARBA00023002"/>
    </source>
</evidence>
<dbReference type="PANTHER" id="PTHR44196">
    <property type="entry name" value="DEHYDROGENASE/REDUCTASE SDR FAMILY MEMBER 7B"/>
    <property type="match status" value="1"/>
</dbReference>
<evidence type="ECO:0000259" key="5">
    <source>
        <dbReference type="SMART" id="SM00822"/>
    </source>
</evidence>
<evidence type="ECO:0000256" key="1">
    <source>
        <dbReference type="ARBA" id="ARBA00006484"/>
    </source>
</evidence>
<reference evidence="6 7" key="1">
    <citation type="journal article" date="2019" name="Syst. Appl. Microbiol.">
        <title>Microvirga tunisiensis sp. nov., a root nodule symbiotic bacterium isolated from Lupinus micranthus and L. luteus grown in Northern Tunisia.</title>
        <authorList>
            <person name="Msaddak A."/>
            <person name="Rejili M."/>
            <person name="Duran D."/>
            <person name="Mars M."/>
            <person name="Palacios J.M."/>
            <person name="Ruiz-Argueso T."/>
            <person name="Rey L."/>
            <person name="Imperial J."/>
        </authorList>
    </citation>
    <scope>NUCLEOTIDE SEQUENCE [LARGE SCALE GENOMIC DNA]</scope>
    <source>
        <strain evidence="6 7">Lmie10</strain>
    </source>
</reference>
<dbReference type="Pfam" id="PF00106">
    <property type="entry name" value="adh_short"/>
    <property type="match status" value="1"/>
</dbReference>
<dbReference type="GO" id="GO:0016491">
    <property type="term" value="F:oxidoreductase activity"/>
    <property type="evidence" value="ECO:0007669"/>
    <property type="project" value="UniProtKB-KW"/>
</dbReference>
<proteinExistence type="inferred from homology"/>
<dbReference type="SUPFAM" id="SSF51735">
    <property type="entry name" value="NAD(P)-binding Rossmann-fold domains"/>
    <property type="match status" value="1"/>
</dbReference>
<dbReference type="InterPro" id="IPR057326">
    <property type="entry name" value="KR_dom"/>
</dbReference>
<sequence length="314" mass="34162">MQSERQWLVGRTYVVTGASSGFGRGVALKLASQGSNVILAARRTDVLKQVAAEVRAAGGTPLVVTTDVSRSDDIDRLAKAAVERFGRIDVWINNAGVGAIGRFEDVPLRDYDRVIDVNLKGVIYGSHTAMRLFRQQGYGTIVNISSVEGEVPLAYQAIYSASKHAVNGLGAALNQELRLNNQPDIKVVTVMPWAADTPFFQHVANYSGGTPRMILLDDPQTVVDTIVWASIHPTKEVAVGWKAQGAVTAHRLFPALTERIAGDVSHRVQIETAPPAPPTSGTLHQPMRSGTTVDGGVRERMRREDQQRRERYGS</sequence>
<evidence type="ECO:0000256" key="3">
    <source>
        <dbReference type="RuleBase" id="RU000363"/>
    </source>
</evidence>
<name>A0A5N7MQ81_9HYPH</name>
<feature type="compositionally biased region" description="Basic and acidic residues" evidence="4">
    <location>
        <begin position="296"/>
        <end position="314"/>
    </location>
</feature>
<keyword evidence="2" id="KW-0560">Oxidoreductase</keyword>